<reference evidence="8" key="1">
    <citation type="journal article" date="2020" name="Nature">
        <title>Giant virus diversity and host interactions through global metagenomics.</title>
        <authorList>
            <person name="Schulz F."/>
            <person name="Roux S."/>
            <person name="Paez-Espino D."/>
            <person name="Jungbluth S."/>
            <person name="Walsh D.A."/>
            <person name="Denef V.J."/>
            <person name="McMahon K.D."/>
            <person name="Konstantinidis K.T."/>
            <person name="Eloe-Fadrosh E.A."/>
            <person name="Kyrpides N.C."/>
            <person name="Woyke T."/>
        </authorList>
    </citation>
    <scope>NUCLEOTIDE SEQUENCE</scope>
    <source>
        <strain evidence="8">GVMAG-M-3300009180-1</strain>
    </source>
</reference>
<evidence type="ECO:0000256" key="1">
    <source>
        <dbReference type="ARBA" id="ARBA00011926"/>
    </source>
</evidence>
<feature type="region of interest" description="Disordered" evidence="6">
    <location>
        <begin position="1091"/>
        <end position="1138"/>
    </location>
</feature>
<dbReference type="Gene3D" id="3.40.50.150">
    <property type="entry name" value="Vaccinia Virus protein VP39"/>
    <property type="match status" value="1"/>
</dbReference>
<dbReference type="AlphaFoldDB" id="A0A6C0F136"/>
<sequence>MYKANDSSKVVDKPNEQLDFIIENYLASNPFSGRTDGKTNEVEIRFGSDSKKGKISQIDYENVVKKLQQCGFKTNNPDGIHTLRVFHEYTDKTSGNSIMSNIRAEIIGIDLIQEYCRTNSIQSILDMPSSNNDKVIFTQKTRPKTADGVNIDAADFKDFNIRVAYQLEQIFTARSPIIRGIIQKWTDAKKTFRYMNRVRFYHESLPFYADLSVIRKSKTTNKGVPMKFYTIQDAGVLTNAETYEIEMEVDNAMVGIGTEYNNKKTMTEAIKKAIRIILGGMQGTNYPISYTVKNEIQTGYMKLIHGEKYQPGWVLPHNFVGPSSQTLQMRNIMKQDQNSTIPNIRKNYTVTDKADGDRKLMYINTKGLIYLIDTNMNVVFTGAKTENEDLFESLLDGEHIKNSKTGVALNLYAAFDIYFINKKSTREFAFYNNDTTNPESLKQKYRLSLLKQFIEQLKFPNACDFVVKCKTFYSDSPDRTIFQCCSKILSDIEDGMYEYNSDGLIFTPSNTAVASDTVGVAGKLNKPMWEQSFKWKPAEYNTIDFLVSLKKDKSGKDEIHNIFQDGKNVQSGKNVVQYKTLILRCGYDELDRRHGFINPYEDIIQNKVIEYDTTSNRERYKPVPFQPTNPYDAKACFANMLLVEDGSSELSMFTIEGEYFEEDMIVEFSYDMTKPAGWRWVPLRVRYDKTAELKSGLKNYGNAYHVANSNWQSIHQPITKDMISKDENIPEYIEECGEEENGEANEGVYYNRGGIESKLTRSLRDFHNLYVKNKLIGSVSSRNDTLIDYAVGKAGDLSKWTNANLSFVLGIDISHDNIHNRLDGACARYLRERATRKNTPAALFVNGDSGLNIRSGDAFKTQKEKEVIHAVFGHGPKDAKFLGQGVYNQYGVGAKGFNVSSCQFALHYFLESKASMHRFLKNLTECTMVNGYFIGTCFDGKTIFNLLRNKSEGESFTIMNGERKVFELTKMYPQTGFSSDETCLGYPINVYQETIGKTFREYLVNFEYFIQMMENYGFALLTRNDAPRGLPNGTGLFSELFTAMEKETRMDPQRMADYKNSHLMTVDEKQISFMNRYFVFRKTHNVNADKIYKIAQPEPEKEKEKPEPEKDKKEPPKVRKIQGKKVTIVGTFNPNKDS</sequence>
<dbReference type="GO" id="GO:0005634">
    <property type="term" value="C:nucleus"/>
    <property type="evidence" value="ECO:0007669"/>
    <property type="project" value="TreeGrafter"/>
</dbReference>
<evidence type="ECO:0000256" key="5">
    <source>
        <dbReference type="ARBA" id="ARBA00022884"/>
    </source>
</evidence>
<dbReference type="PROSITE" id="PS51562">
    <property type="entry name" value="RNA_CAP0_MT"/>
    <property type="match status" value="1"/>
</dbReference>
<dbReference type="GO" id="GO:0004484">
    <property type="term" value="F:mRNA guanylyltransferase activity"/>
    <property type="evidence" value="ECO:0007669"/>
    <property type="project" value="InterPro"/>
</dbReference>
<evidence type="ECO:0000313" key="8">
    <source>
        <dbReference type="EMBL" id="QHT35207.1"/>
    </source>
</evidence>
<dbReference type="PANTHER" id="PTHR12189">
    <property type="entry name" value="MRNA GUANINE-7- METHYLTRANSFERASE"/>
    <property type="match status" value="1"/>
</dbReference>
<evidence type="ECO:0000256" key="4">
    <source>
        <dbReference type="ARBA" id="ARBA00022691"/>
    </source>
</evidence>
<keyword evidence="2" id="KW-0489">Methyltransferase</keyword>
<dbReference type="SUPFAM" id="SSF56091">
    <property type="entry name" value="DNA ligase/mRNA capping enzyme, catalytic domain"/>
    <property type="match status" value="1"/>
</dbReference>
<dbReference type="InterPro" id="IPR004971">
    <property type="entry name" value="mRNA_G-N7_MeTrfase_dom"/>
</dbReference>
<evidence type="ECO:0000256" key="6">
    <source>
        <dbReference type="SAM" id="MobiDB-lite"/>
    </source>
</evidence>
<name>A0A6C0F136_9ZZZZ</name>
<dbReference type="InterPro" id="IPR012340">
    <property type="entry name" value="NA-bd_OB-fold"/>
</dbReference>
<protein>
    <recommendedName>
        <fullName evidence="1">mRNA (guanine-N(7))-methyltransferase</fullName>
        <ecNumber evidence="1">2.1.1.56</ecNumber>
    </recommendedName>
</protein>
<dbReference type="InterPro" id="IPR029063">
    <property type="entry name" value="SAM-dependent_MTases_sf"/>
</dbReference>
<dbReference type="EMBL" id="MN739014">
    <property type="protein sequence ID" value="QHT35207.1"/>
    <property type="molecule type" value="Genomic_DNA"/>
</dbReference>
<feature type="domain" description="MRNA cap 0 methyltransferase" evidence="7">
    <location>
        <begin position="759"/>
        <end position="1083"/>
    </location>
</feature>
<dbReference type="Gene3D" id="2.40.50.140">
    <property type="entry name" value="Nucleic acid-binding proteins"/>
    <property type="match status" value="1"/>
</dbReference>
<dbReference type="GO" id="GO:0003723">
    <property type="term" value="F:RNA binding"/>
    <property type="evidence" value="ECO:0007669"/>
    <property type="project" value="UniProtKB-KW"/>
</dbReference>
<keyword evidence="3" id="KW-0808">Transferase</keyword>
<dbReference type="EC" id="2.1.1.56" evidence="1"/>
<evidence type="ECO:0000256" key="2">
    <source>
        <dbReference type="ARBA" id="ARBA00022603"/>
    </source>
</evidence>
<dbReference type="GO" id="GO:0004482">
    <property type="term" value="F:mRNA 5'-cap (guanine-N7-)-methyltransferase activity"/>
    <property type="evidence" value="ECO:0007669"/>
    <property type="project" value="UniProtKB-EC"/>
</dbReference>
<dbReference type="Gene3D" id="3.30.470.30">
    <property type="entry name" value="DNA ligase/mRNA capping enzyme"/>
    <property type="match status" value="1"/>
</dbReference>
<evidence type="ECO:0000259" key="7">
    <source>
        <dbReference type="PROSITE" id="PS51562"/>
    </source>
</evidence>
<feature type="compositionally biased region" description="Basic and acidic residues" evidence="6">
    <location>
        <begin position="1098"/>
        <end position="1117"/>
    </location>
</feature>
<dbReference type="InterPro" id="IPR039753">
    <property type="entry name" value="RG7MT1"/>
</dbReference>
<dbReference type="Pfam" id="PF03291">
    <property type="entry name" value="mRNA_G-N7_MeTrfase"/>
    <property type="match status" value="1"/>
</dbReference>
<dbReference type="GO" id="GO:0005524">
    <property type="term" value="F:ATP binding"/>
    <property type="evidence" value="ECO:0007669"/>
    <property type="project" value="InterPro"/>
</dbReference>
<evidence type="ECO:0000256" key="3">
    <source>
        <dbReference type="ARBA" id="ARBA00022679"/>
    </source>
</evidence>
<dbReference type="InterPro" id="IPR001339">
    <property type="entry name" value="mRNA_cap_enzyme_adenylation"/>
</dbReference>
<keyword evidence="5" id="KW-0694">RNA-binding</keyword>
<proteinExistence type="predicted"/>
<organism evidence="8">
    <name type="scientific">viral metagenome</name>
    <dbReference type="NCBI Taxonomy" id="1070528"/>
    <lineage>
        <taxon>unclassified sequences</taxon>
        <taxon>metagenomes</taxon>
        <taxon>organismal metagenomes</taxon>
    </lineage>
</organism>
<dbReference type="SUPFAM" id="SSF53335">
    <property type="entry name" value="S-adenosyl-L-methionine-dependent methyltransferases"/>
    <property type="match status" value="1"/>
</dbReference>
<dbReference type="PANTHER" id="PTHR12189:SF2">
    <property type="entry name" value="MRNA CAP GUANINE-N7 METHYLTRANSFERASE"/>
    <property type="match status" value="1"/>
</dbReference>
<accession>A0A6C0F136</accession>
<dbReference type="Pfam" id="PF01331">
    <property type="entry name" value="mRNA_cap_enzyme"/>
    <property type="match status" value="1"/>
</dbReference>
<keyword evidence="4" id="KW-0949">S-adenosyl-L-methionine</keyword>